<feature type="transmembrane region" description="Helical" evidence="6">
    <location>
        <begin position="161"/>
        <end position="179"/>
    </location>
</feature>
<sequence length="495" mass="54636">MNKDRSAYRQVFKATSLFGGVQVFQILIAAIRSKVIAVLLGPYGMGISGLLNTSLNVISQLTGAGLDRSAVKDVSAAFGIHNEERIAEVLGVLRRLVWFTGFLGAILTLILSPWLSVWAFDTDEFTLAFAWIAAAILIKQLAYGNLVVLQALRKLKSLAKANLMGSAVGLVIVIPLYYIFRIDAIAPAIFISFLMTFLFSRYYANQVALQPKKVTTSQAFSKGKDMIQLGVVMSVSSLLVALGLFLTQLFVSNVGGVYEVGFYNAGIVIINSYVGMIFNAMSTDYYPRLAAIANDIVKIRETVLHQAYIAVLLITPIIILFIIFAEIVVLLLYSKEFLPVVGFLLWAILGTIFKAVSFSMGYIFIAKGDSKIFIKNAVVFNSLLLGFNIAGYYYGGLVGLGISFLVYYIVHLILVGIITKVAYNFYFPKSFYGIFLVCLVFCLLAFSLTFVDNSVYKVIGFVVIVLISGGFSLFLLNQKMDLMEIIKNFINKKRD</sequence>
<feature type="transmembrane region" description="Helical" evidence="6">
    <location>
        <begin position="307"/>
        <end position="331"/>
    </location>
</feature>
<reference evidence="7" key="2">
    <citation type="submission" date="2020-09" db="EMBL/GenBank/DDBJ databases">
        <authorList>
            <person name="Sun Q."/>
            <person name="Zhou Y."/>
        </authorList>
    </citation>
    <scope>NUCLEOTIDE SEQUENCE</scope>
    <source>
        <strain evidence="7">CGMCC 1.12924</strain>
    </source>
</reference>
<dbReference type="PANTHER" id="PTHR30250">
    <property type="entry name" value="PST FAMILY PREDICTED COLANIC ACID TRANSPORTER"/>
    <property type="match status" value="1"/>
</dbReference>
<dbReference type="Pfam" id="PF13440">
    <property type="entry name" value="Polysacc_synt_3"/>
    <property type="match status" value="1"/>
</dbReference>
<evidence type="ECO:0000256" key="4">
    <source>
        <dbReference type="ARBA" id="ARBA00022989"/>
    </source>
</evidence>
<dbReference type="EMBL" id="BMGK01000002">
    <property type="protein sequence ID" value="GGD85457.1"/>
    <property type="molecule type" value="Genomic_DNA"/>
</dbReference>
<comment type="subcellular location">
    <subcellularLocation>
        <location evidence="1">Cell membrane</location>
        <topology evidence="1">Multi-pass membrane protein</topology>
    </subcellularLocation>
</comment>
<dbReference type="RefSeq" id="WP_188439499.1">
    <property type="nucleotide sequence ID" value="NZ_BMGK01000002.1"/>
</dbReference>
<feature type="transmembrane region" description="Helical" evidence="6">
    <location>
        <begin position="37"/>
        <end position="58"/>
    </location>
</feature>
<feature type="transmembrane region" description="Helical" evidence="6">
    <location>
        <begin position="128"/>
        <end position="149"/>
    </location>
</feature>
<protein>
    <submittedName>
        <fullName evidence="7">O-antigen translocase</fullName>
    </submittedName>
</protein>
<evidence type="ECO:0000313" key="7">
    <source>
        <dbReference type="EMBL" id="GGD85457.1"/>
    </source>
</evidence>
<organism evidence="7 8">
    <name type="scientific">Planktosalinus lacus</name>
    <dbReference type="NCBI Taxonomy" id="1526573"/>
    <lineage>
        <taxon>Bacteria</taxon>
        <taxon>Pseudomonadati</taxon>
        <taxon>Bacteroidota</taxon>
        <taxon>Flavobacteriia</taxon>
        <taxon>Flavobacteriales</taxon>
        <taxon>Flavobacteriaceae</taxon>
        <taxon>Planktosalinus</taxon>
    </lineage>
</organism>
<feature type="transmembrane region" description="Helical" evidence="6">
    <location>
        <begin position="456"/>
        <end position="476"/>
    </location>
</feature>
<feature type="transmembrane region" description="Helical" evidence="6">
    <location>
        <begin position="96"/>
        <end position="116"/>
    </location>
</feature>
<dbReference type="InterPro" id="IPR050833">
    <property type="entry name" value="Poly_Biosynth_Transport"/>
</dbReference>
<name>A0A8J2V988_9FLAO</name>
<keyword evidence="4 6" id="KW-1133">Transmembrane helix</keyword>
<keyword evidence="2" id="KW-1003">Cell membrane</keyword>
<dbReference type="PANTHER" id="PTHR30250:SF11">
    <property type="entry name" value="O-ANTIGEN TRANSPORTER-RELATED"/>
    <property type="match status" value="1"/>
</dbReference>
<feature type="transmembrane region" description="Helical" evidence="6">
    <location>
        <begin position="262"/>
        <end position="286"/>
    </location>
</feature>
<reference evidence="7" key="1">
    <citation type="journal article" date="2014" name="Int. J. Syst. Evol. Microbiol.">
        <title>Complete genome sequence of Corynebacterium casei LMG S-19264T (=DSM 44701T), isolated from a smear-ripened cheese.</title>
        <authorList>
            <consortium name="US DOE Joint Genome Institute (JGI-PGF)"/>
            <person name="Walter F."/>
            <person name="Albersmeier A."/>
            <person name="Kalinowski J."/>
            <person name="Ruckert C."/>
        </authorList>
    </citation>
    <scope>NUCLEOTIDE SEQUENCE</scope>
    <source>
        <strain evidence="7">CGMCC 1.12924</strain>
    </source>
</reference>
<keyword evidence="3 6" id="KW-0812">Transmembrane</keyword>
<evidence type="ECO:0000256" key="5">
    <source>
        <dbReference type="ARBA" id="ARBA00023136"/>
    </source>
</evidence>
<feature type="transmembrane region" description="Helical" evidence="6">
    <location>
        <begin position="377"/>
        <end position="394"/>
    </location>
</feature>
<evidence type="ECO:0000256" key="6">
    <source>
        <dbReference type="SAM" id="Phobius"/>
    </source>
</evidence>
<proteinExistence type="predicted"/>
<feature type="transmembrane region" description="Helical" evidence="6">
    <location>
        <begin position="225"/>
        <end position="250"/>
    </location>
</feature>
<dbReference type="GO" id="GO:0005886">
    <property type="term" value="C:plasma membrane"/>
    <property type="evidence" value="ECO:0007669"/>
    <property type="project" value="UniProtKB-SubCell"/>
</dbReference>
<evidence type="ECO:0000256" key="2">
    <source>
        <dbReference type="ARBA" id="ARBA00022475"/>
    </source>
</evidence>
<dbReference type="AlphaFoldDB" id="A0A8J2V988"/>
<keyword evidence="5 6" id="KW-0472">Membrane</keyword>
<accession>A0A8J2V988</accession>
<feature type="transmembrane region" description="Helical" evidence="6">
    <location>
        <begin position="400"/>
        <end position="419"/>
    </location>
</feature>
<gene>
    <name evidence="7" type="ORF">GCM10011312_06870</name>
</gene>
<feature type="transmembrane region" description="Helical" evidence="6">
    <location>
        <begin position="343"/>
        <end position="365"/>
    </location>
</feature>
<evidence type="ECO:0000313" key="8">
    <source>
        <dbReference type="Proteomes" id="UP000652231"/>
    </source>
</evidence>
<dbReference type="Proteomes" id="UP000652231">
    <property type="component" value="Unassembled WGS sequence"/>
</dbReference>
<feature type="transmembrane region" description="Helical" evidence="6">
    <location>
        <begin position="431"/>
        <end position="450"/>
    </location>
</feature>
<evidence type="ECO:0000256" key="1">
    <source>
        <dbReference type="ARBA" id="ARBA00004651"/>
    </source>
</evidence>
<keyword evidence="8" id="KW-1185">Reference proteome</keyword>
<evidence type="ECO:0000256" key="3">
    <source>
        <dbReference type="ARBA" id="ARBA00022692"/>
    </source>
</evidence>
<feature type="transmembrane region" description="Helical" evidence="6">
    <location>
        <begin position="12"/>
        <end position="31"/>
    </location>
</feature>
<feature type="transmembrane region" description="Helical" evidence="6">
    <location>
        <begin position="185"/>
        <end position="204"/>
    </location>
</feature>
<comment type="caution">
    <text evidence="7">The sequence shown here is derived from an EMBL/GenBank/DDBJ whole genome shotgun (WGS) entry which is preliminary data.</text>
</comment>